<dbReference type="SMART" id="SM00382">
    <property type="entry name" value="AAA"/>
    <property type="match status" value="1"/>
</dbReference>
<dbReference type="NCBIfam" id="TIGR04406">
    <property type="entry name" value="LPS_export_lptB"/>
    <property type="match status" value="1"/>
</dbReference>
<dbReference type="CDD" id="cd03218">
    <property type="entry name" value="ABC_YhbG"/>
    <property type="match status" value="1"/>
</dbReference>
<dbReference type="STRING" id="1562698.DESAMIL20_591"/>
<comment type="caution">
    <text evidence="5">The sequence shown here is derived from an EMBL/GenBank/DDBJ whole genome shotgun (WGS) entry which is preliminary data.</text>
</comment>
<evidence type="ECO:0000256" key="2">
    <source>
        <dbReference type="ARBA" id="ARBA00022741"/>
    </source>
</evidence>
<dbReference type="PROSITE" id="PS00211">
    <property type="entry name" value="ABC_TRANSPORTER_1"/>
    <property type="match status" value="1"/>
</dbReference>
<dbReference type="AlphaFoldDB" id="A0A1X4XYW2"/>
<evidence type="ECO:0000256" key="3">
    <source>
        <dbReference type="ARBA" id="ARBA00022840"/>
    </source>
</evidence>
<accession>A0A1X4XYW2</accession>
<dbReference type="PANTHER" id="PTHR45772:SF10">
    <property type="entry name" value="LIPOPOLYSACCHARIDE EXPORT SYSTEM ATP-BINDING PROTEIN LPTB"/>
    <property type="match status" value="1"/>
</dbReference>
<dbReference type="Gene3D" id="3.40.50.300">
    <property type="entry name" value="P-loop containing nucleotide triphosphate hydrolases"/>
    <property type="match status" value="1"/>
</dbReference>
<dbReference type="GO" id="GO:0055085">
    <property type="term" value="P:transmembrane transport"/>
    <property type="evidence" value="ECO:0007669"/>
    <property type="project" value="InterPro"/>
</dbReference>
<dbReference type="InterPro" id="IPR017871">
    <property type="entry name" value="ABC_transporter-like_CS"/>
</dbReference>
<dbReference type="GO" id="GO:0005524">
    <property type="term" value="F:ATP binding"/>
    <property type="evidence" value="ECO:0007669"/>
    <property type="project" value="UniProtKB-KW"/>
</dbReference>
<keyword evidence="1" id="KW-0813">Transport</keyword>
<dbReference type="Pfam" id="PF00005">
    <property type="entry name" value="ABC_tran"/>
    <property type="match status" value="1"/>
</dbReference>
<reference evidence="5 6" key="1">
    <citation type="journal article" date="2017" name="Front. Microbiol.">
        <title>Genome Sequence of Desulfurella amilsii Strain TR1 and Comparative Genomics of Desulfurellaceae Family.</title>
        <authorList>
            <person name="Florentino A.P."/>
            <person name="Stams A.J."/>
            <person name="Sanchez-Andrea I."/>
        </authorList>
    </citation>
    <scope>NUCLEOTIDE SEQUENCE [LARGE SCALE GENOMIC DNA]</scope>
    <source>
        <strain evidence="5 6">TR1</strain>
    </source>
</reference>
<evidence type="ECO:0000313" key="6">
    <source>
        <dbReference type="Proteomes" id="UP000194141"/>
    </source>
</evidence>
<dbReference type="EMBL" id="MDSU01000011">
    <property type="protein sequence ID" value="OSS42708.1"/>
    <property type="molecule type" value="Genomic_DNA"/>
</dbReference>
<feature type="domain" description="ABC transporter" evidence="4">
    <location>
        <begin position="5"/>
        <end position="235"/>
    </location>
</feature>
<dbReference type="InterPro" id="IPR003593">
    <property type="entry name" value="AAA+_ATPase"/>
</dbReference>
<dbReference type="GO" id="GO:0016887">
    <property type="term" value="F:ATP hydrolysis activity"/>
    <property type="evidence" value="ECO:0007669"/>
    <property type="project" value="InterPro"/>
</dbReference>
<sequence>MLAMIECRNLVKKYKTKIAVNNINLTAKKSEIVGLLGPNGAGKTTTFYMISGFIRPNSGQIFLDNQDITKMPIHKRSKIGISYLPQEPSVFTGLAVEQNIYSVLEFVDTKNKKERLEELLEEFNLTNIRKTKAYAISGGERRRVEVARALATNPKFLLLDEPFSGIDPLMVEQLKKMIFALKEKGLGVIITDHNVRETLDIVDKAYILYDGKVIKEGTKMDIVNDERLAKIYLGETFKL</sequence>
<keyword evidence="3 5" id="KW-0067">ATP-binding</keyword>
<proteinExistence type="predicted"/>
<dbReference type="PROSITE" id="PS50893">
    <property type="entry name" value="ABC_TRANSPORTER_2"/>
    <property type="match status" value="1"/>
</dbReference>
<keyword evidence="6" id="KW-1185">Reference proteome</keyword>
<dbReference type="InterPro" id="IPR030921">
    <property type="entry name" value="LPS_export_LptB"/>
</dbReference>
<keyword evidence="2" id="KW-0547">Nucleotide-binding</keyword>
<dbReference type="Proteomes" id="UP000194141">
    <property type="component" value="Unassembled WGS sequence"/>
</dbReference>
<protein>
    <submittedName>
        <fullName evidence="5">Lipopolysaccharide ABC transporter, ATP-binding protein LptB</fullName>
    </submittedName>
</protein>
<dbReference type="InterPro" id="IPR003439">
    <property type="entry name" value="ABC_transporter-like_ATP-bd"/>
</dbReference>
<evidence type="ECO:0000259" key="4">
    <source>
        <dbReference type="PROSITE" id="PS50893"/>
    </source>
</evidence>
<dbReference type="GO" id="GO:0043190">
    <property type="term" value="C:ATP-binding cassette (ABC) transporter complex"/>
    <property type="evidence" value="ECO:0007669"/>
    <property type="project" value="InterPro"/>
</dbReference>
<name>A0A1X4XYW2_9BACT</name>
<evidence type="ECO:0000313" key="5">
    <source>
        <dbReference type="EMBL" id="OSS42708.1"/>
    </source>
</evidence>
<dbReference type="InterPro" id="IPR051120">
    <property type="entry name" value="ABC_AA/LPS_Transport"/>
</dbReference>
<dbReference type="SUPFAM" id="SSF52540">
    <property type="entry name" value="P-loop containing nucleoside triphosphate hydrolases"/>
    <property type="match status" value="1"/>
</dbReference>
<dbReference type="InterPro" id="IPR027417">
    <property type="entry name" value="P-loop_NTPase"/>
</dbReference>
<dbReference type="FunFam" id="3.40.50.300:FF:000151">
    <property type="entry name" value="Lipopolysaccharide ABC transporter ATP-binding protein"/>
    <property type="match status" value="1"/>
</dbReference>
<organism evidence="5 6">
    <name type="scientific">Desulfurella amilsii</name>
    <dbReference type="NCBI Taxonomy" id="1562698"/>
    <lineage>
        <taxon>Bacteria</taxon>
        <taxon>Pseudomonadati</taxon>
        <taxon>Campylobacterota</taxon>
        <taxon>Desulfurellia</taxon>
        <taxon>Desulfurellales</taxon>
        <taxon>Desulfurellaceae</taxon>
        <taxon>Desulfurella</taxon>
    </lineage>
</organism>
<gene>
    <name evidence="5" type="ORF">DESAMIL20_591</name>
</gene>
<evidence type="ECO:0000256" key="1">
    <source>
        <dbReference type="ARBA" id="ARBA00022448"/>
    </source>
</evidence>
<dbReference type="PANTHER" id="PTHR45772">
    <property type="entry name" value="CONSERVED COMPONENT OF ABC TRANSPORTER FOR NATURAL AMINO ACIDS-RELATED"/>
    <property type="match status" value="1"/>
</dbReference>